<feature type="transmembrane region" description="Helical" evidence="2">
    <location>
        <begin position="198"/>
        <end position="218"/>
    </location>
</feature>
<dbReference type="Pfam" id="PF00892">
    <property type="entry name" value="EamA"/>
    <property type="match status" value="2"/>
</dbReference>
<feature type="transmembrane region" description="Helical" evidence="2">
    <location>
        <begin position="136"/>
        <end position="157"/>
    </location>
</feature>
<feature type="transmembrane region" description="Helical" evidence="2">
    <location>
        <begin position="45"/>
        <end position="67"/>
    </location>
</feature>
<feature type="transmembrane region" description="Helical" evidence="2">
    <location>
        <begin position="21"/>
        <end position="39"/>
    </location>
</feature>
<feature type="transmembrane region" description="Helical" evidence="2">
    <location>
        <begin position="111"/>
        <end position="129"/>
    </location>
</feature>
<sequence>MLPYYLYAEGYKKWDKRDFKLFLLTSFFLAFHFIFWISSLSYTSILNSTILVTLNPIFVTLFSFIIFKQIPGKGIMWGIFLVLIGSFILYYQPSPPINGQVFPQATLGNSLALAGGIFASLYLICTSILRKRHSLISFVFPVYGFTFLILAIFTLLSSTKLTGFRSSEYLLLILFALIPQIIGHTSYNWALKIFSPNFIAITILGEPIGATILGILIFKETPTPLAILGAAMILLAILVSGREEGDKLKNKMPS</sequence>
<keyword evidence="2" id="KW-1133">Transmembrane helix</keyword>
<feature type="domain" description="EamA" evidence="3">
    <location>
        <begin position="6"/>
        <end position="90"/>
    </location>
</feature>
<feature type="transmembrane region" description="Helical" evidence="2">
    <location>
        <begin position="169"/>
        <end position="191"/>
    </location>
</feature>
<dbReference type="InterPro" id="IPR037185">
    <property type="entry name" value="EmrE-like"/>
</dbReference>
<protein>
    <recommendedName>
        <fullName evidence="3">EamA domain-containing protein</fullName>
    </recommendedName>
</protein>
<evidence type="ECO:0000313" key="4">
    <source>
        <dbReference type="EMBL" id="MBT9145450.1"/>
    </source>
</evidence>
<dbReference type="EMBL" id="QLTW01000094">
    <property type="protein sequence ID" value="MBT9145450.1"/>
    <property type="molecule type" value="Genomic_DNA"/>
</dbReference>
<comment type="similarity">
    <text evidence="1">Belongs to the EamA transporter family.</text>
</comment>
<evidence type="ECO:0000256" key="2">
    <source>
        <dbReference type="SAM" id="Phobius"/>
    </source>
</evidence>
<comment type="caution">
    <text evidence="4">The sequence shown here is derived from an EMBL/GenBank/DDBJ whole genome shotgun (WGS) entry which is preliminary data.</text>
</comment>
<dbReference type="InterPro" id="IPR000620">
    <property type="entry name" value="EamA_dom"/>
</dbReference>
<feature type="domain" description="EamA" evidence="3">
    <location>
        <begin position="107"/>
        <end position="240"/>
    </location>
</feature>
<reference evidence="4 5" key="1">
    <citation type="journal article" date="2021" name="bioRxiv">
        <title>Unique metabolic strategies in Hadean analogues reveal hints for primordial physiology.</title>
        <authorList>
            <person name="Nobu M.K."/>
            <person name="Nakai R."/>
            <person name="Tamazawa S."/>
            <person name="Mori H."/>
            <person name="Toyoda A."/>
            <person name="Ijiri A."/>
            <person name="Suzuki S."/>
            <person name="Kurokawa K."/>
            <person name="Kamagata Y."/>
            <person name="Tamaki H."/>
        </authorList>
    </citation>
    <scope>NUCLEOTIDE SEQUENCE [LARGE SCALE GENOMIC DNA]</scope>
    <source>
        <strain evidence="4">BS525</strain>
    </source>
</reference>
<dbReference type="PANTHER" id="PTHR22911">
    <property type="entry name" value="ACYL-MALONYL CONDENSING ENZYME-RELATED"/>
    <property type="match status" value="1"/>
</dbReference>
<evidence type="ECO:0000259" key="3">
    <source>
        <dbReference type="Pfam" id="PF00892"/>
    </source>
</evidence>
<dbReference type="GO" id="GO:0016020">
    <property type="term" value="C:membrane"/>
    <property type="evidence" value="ECO:0007669"/>
    <property type="project" value="InterPro"/>
</dbReference>
<dbReference type="AlphaFoldDB" id="A0A9E2BJA7"/>
<feature type="transmembrane region" description="Helical" evidence="2">
    <location>
        <begin position="74"/>
        <end position="91"/>
    </location>
</feature>
<dbReference type="Proteomes" id="UP000811545">
    <property type="component" value="Unassembled WGS sequence"/>
</dbReference>
<dbReference type="SUPFAM" id="SSF103481">
    <property type="entry name" value="Multidrug resistance efflux transporter EmrE"/>
    <property type="match status" value="2"/>
</dbReference>
<keyword evidence="2" id="KW-0472">Membrane</keyword>
<name>A0A9E2BJA7_PSYF1</name>
<evidence type="ECO:0000313" key="5">
    <source>
        <dbReference type="Proteomes" id="UP000811545"/>
    </source>
</evidence>
<evidence type="ECO:0000256" key="1">
    <source>
        <dbReference type="ARBA" id="ARBA00007362"/>
    </source>
</evidence>
<feature type="transmembrane region" description="Helical" evidence="2">
    <location>
        <begin position="224"/>
        <end position="241"/>
    </location>
</feature>
<accession>A0A9E2BJA7</accession>
<organism evidence="4 5">
    <name type="scientific">Psychracetigena formicireducens</name>
    <dbReference type="NCBI Taxonomy" id="2986056"/>
    <lineage>
        <taxon>Bacteria</taxon>
        <taxon>Bacillati</taxon>
        <taxon>Candidatus Lithacetigenota</taxon>
        <taxon>Candidatus Psychracetigena</taxon>
    </lineage>
</organism>
<keyword evidence="2" id="KW-0812">Transmembrane</keyword>
<dbReference type="PANTHER" id="PTHR22911:SF76">
    <property type="entry name" value="EAMA DOMAIN-CONTAINING PROTEIN"/>
    <property type="match status" value="1"/>
</dbReference>
<proteinExistence type="inferred from homology"/>
<gene>
    <name evidence="4" type="ORF">DDT42_01321</name>
</gene>